<dbReference type="EnsemblMetazoa" id="GPPI031653-RA">
    <property type="protein sequence ID" value="GPPI031653-PA"/>
    <property type="gene ID" value="GPPI031653"/>
</dbReference>
<dbReference type="VEuPathDB" id="VectorBase:GPPI031653"/>
<dbReference type="Proteomes" id="UP000092460">
    <property type="component" value="Unassembled WGS sequence"/>
</dbReference>
<reference evidence="3" key="1">
    <citation type="submission" date="2015-01" db="EMBL/GenBank/DDBJ databases">
        <authorList>
            <person name="Aksoy S."/>
            <person name="Warren W."/>
            <person name="Wilson R.K."/>
        </authorList>
    </citation>
    <scope>NUCLEOTIDE SEQUENCE [LARGE SCALE GENOMIC DNA]</scope>
    <source>
        <strain evidence="3">IAEA</strain>
    </source>
</reference>
<name>A0A1B0BIY1_9MUSC</name>
<evidence type="ECO:0000256" key="1">
    <source>
        <dbReference type="SAM" id="Phobius"/>
    </source>
</evidence>
<dbReference type="AlphaFoldDB" id="A0A1B0BIY1"/>
<dbReference type="EMBL" id="JXJN01015220">
    <property type="status" value="NOT_ANNOTATED_CDS"/>
    <property type="molecule type" value="Genomic_DNA"/>
</dbReference>
<proteinExistence type="predicted"/>
<reference evidence="2" key="2">
    <citation type="submission" date="2020-05" db="UniProtKB">
        <authorList>
            <consortium name="EnsemblMetazoa"/>
        </authorList>
    </citation>
    <scope>IDENTIFICATION</scope>
    <source>
        <strain evidence="2">IAEA</strain>
    </source>
</reference>
<keyword evidence="1" id="KW-0812">Transmembrane</keyword>
<accession>A0A1B0BIY1</accession>
<organism evidence="2 3">
    <name type="scientific">Glossina palpalis gambiensis</name>
    <dbReference type="NCBI Taxonomy" id="67801"/>
    <lineage>
        <taxon>Eukaryota</taxon>
        <taxon>Metazoa</taxon>
        <taxon>Ecdysozoa</taxon>
        <taxon>Arthropoda</taxon>
        <taxon>Hexapoda</taxon>
        <taxon>Insecta</taxon>
        <taxon>Pterygota</taxon>
        <taxon>Neoptera</taxon>
        <taxon>Endopterygota</taxon>
        <taxon>Diptera</taxon>
        <taxon>Brachycera</taxon>
        <taxon>Muscomorpha</taxon>
        <taxon>Hippoboscoidea</taxon>
        <taxon>Glossinidae</taxon>
        <taxon>Glossina</taxon>
    </lineage>
</organism>
<evidence type="ECO:0000313" key="2">
    <source>
        <dbReference type="EnsemblMetazoa" id="GPPI031653-PA"/>
    </source>
</evidence>
<keyword evidence="1" id="KW-0472">Membrane</keyword>
<evidence type="ECO:0000313" key="3">
    <source>
        <dbReference type="Proteomes" id="UP000092460"/>
    </source>
</evidence>
<feature type="transmembrane region" description="Helical" evidence="1">
    <location>
        <begin position="20"/>
        <end position="40"/>
    </location>
</feature>
<keyword evidence="1" id="KW-1133">Transmembrane helix</keyword>
<keyword evidence="3" id="KW-1185">Reference proteome</keyword>
<protein>
    <submittedName>
        <fullName evidence="2">Uncharacterized protein</fullName>
    </submittedName>
</protein>
<sequence>MEDANFVIYIVYSFSHQFVSFSSLFLLFCVVECCVVGHFLDTYTFPRTHLISFRSSQKHNDIHTCGGYQDIESKTKVLKYLKRSHKERQKLSLHVIKTTFKQIFMYLWLRGNCSLRVSLA</sequence>